<keyword evidence="4" id="KW-1185">Reference proteome</keyword>
<accession>A0A6L3ZIX6</accession>
<feature type="compositionally biased region" description="Polar residues" evidence="1">
    <location>
        <begin position="213"/>
        <end position="231"/>
    </location>
</feature>
<dbReference type="Proteomes" id="UP000484164">
    <property type="component" value="Unassembled WGS sequence"/>
</dbReference>
<dbReference type="OrthoDB" id="1466353at2"/>
<dbReference type="Gene3D" id="2.30.30.40">
    <property type="entry name" value="SH3 Domains"/>
    <property type="match status" value="1"/>
</dbReference>
<dbReference type="RefSeq" id="WP_151692173.1">
    <property type="nucleotide sequence ID" value="NZ_BMGX01000002.1"/>
</dbReference>
<dbReference type="AlphaFoldDB" id="A0A6L3ZIX6"/>
<evidence type="ECO:0000256" key="2">
    <source>
        <dbReference type="SAM" id="SignalP"/>
    </source>
</evidence>
<name>A0A6L3ZIX6_9FLAO</name>
<sequence length="463" mass="51931">MKHTISILFALLFTLPAWAQEECEFTRTYSISAESGMKMRSQPQAGTPVVTYVMFDSIVEACDISFGQAEFEEIKGDWRRVRYKDKVGYMFDGFLKRMDTLAVPMDTLSMDTLSSDSLPVWSTDSISMVNDSSLVEAIVKDTVYFVWDRTKRDSIPSNGRLDRQQIRALATVLNKTELRRDSLISFLYELPTLGSQDSVIAWIDAGMPGGIQSHQNLSSTEVEAPTTSSPVEETPKGPPPFTIQLATEAYNYCGDINQIDPSMNWYGLFPDEPMGGYFLKRIDLELVVSKTRLGSSMEFDIRNSSGNYAHFLFGVNRLLDTNKFYQLSPERFVHIPPALFPGQQMEAFAQYNRPSAANVFISATGSVVEVGACPVIDNYKMRINTQGPRGEIIQDITPLFGNLGECGMPEMYWFGDLNGDNYPELVYVAANKKKNVFTLLLSNTQLEEGLYTVGSTWTIETCD</sequence>
<feature type="chain" id="PRO_5026959174" evidence="2">
    <location>
        <begin position="20"/>
        <end position="463"/>
    </location>
</feature>
<proteinExistence type="predicted"/>
<comment type="caution">
    <text evidence="3">The sequence shown here is derived from an EMBL/GenBank/DDBJ whole genome shotgun (WGS) entry which is preliminary data.</text>
</comment>
<reference evidence="3 4" key="1">
    <citation type="submission" date="2019-10" db="EMBL/GenBank/DDBJ databases">
        <title>Genome sequence of Phaeocystidibacter marisrubri JCM30614 (type strain).</title>
        <authorList>
            <person name="Bowman J.P."/>
        </authorList>
    </citation>
    <scope>NUCLEOTIDE SEQUENCE [LARGE SCALE GENOMIC DNA]</scope>
    <source>
        <strain evidence="3 4">JCM 30614</strain>
    </source>
</reference>
<evidence type="ECO:0000313" key="4">
    <source>
        <dbReference type="Proteomes" id="UP000484164"/>
    </source>
</evidence>
<evidence type="ECO:0000256" key="1">
    <source>
        <dbReference type="SAM" id="MobiDB-lite"/>
    </source>
</evidence>
<dbReference type="EMBL" id="WBVQ01000001">
    <property type="protein sequence ID" value="KAB2817549.1"/>
    <property type="molecule type" value="Genomic_DNA"/>
</dbReference>
<evidence type="ECO:0000313" key="3">
    <source>
        <dbReference type="EMBL" id="KAB2817549.1"/>
    </source>
</evidence>
<keyword evidence="2" id="KW-0732">Signal</keyword>
<feature type="signal peptide" evidence="2">
    <location>
        <begin position="1"/>
        <end position="19"/>
    </location>
</feature>
<organism evidence="3 4">
    <name type="scientific">Phaeocystidibacter marisrubri</name>
    <dbReference type="NCBI Taxonomy" id="1577780"/>
    <lineage>
        <taxon>Bacteria</taxon>
        <taxon>Pseudomonadati</taxon>
        <taxon>Bacteroidota</taxon>
        <taxon>Flavobacteriia</taxon>
        <taxon>Flavobacteriales</taxon>
        <taxon>Phaeocystidibacteraceae</taxon>
        <taxon>Phaeocystidibacter</taxon>
    </lineage>
</organism>
<protein>
    <submittedName>
        <fullName evidence="3">SH3 domain-containing protein</fullName>
    </submittedName>
</protein>
<gene>
    <name evidence="3" type="ORF">F8C82_03885</name>
</gene>
<feature type="region of interest" description="Disordered" evidence="1">
    <location>
        <begin position="213"/>
        <end position="238"/>
    </location>
</feature>